<evidence type="ECO:0008006" key="3">
    <source>
        <dbReference type="Google" id="ProtNLM"/>
    </source>
</evidence>
<organism evidence="1 2">
    <name type="scientific">Vreelandella azerica</name>
    <dbReference type="NCBI Taxonomy" id="2732867"/>
    <lineage>
        <taxon>Bacteria</taxon>
        <taxon>Pseudomonadati</taxon>
        <taxon>Pseudomonadota</taxon>
        <taxon>Gammaproteobacteria</taxon>
        <taxon>Oceanospirillales</taxon>
        <taxon>Halomonadaceae</taxon>
        <taxon>Vreelandella</taxon>
    </lineage>
</organism>
<dbReference type="RefSeq" id="WP_171701063.1">
    <property type="nucleotide sequence ID" value="NZ_JABFHI010000001.1"/>
</dbReference>
<proteinExistence type="predicted"/>
<reference evidence="1 2" key="2">
    <citation type="submission" date="2020-06" db="EMBL/GenBank/DDBJ databases">
        <title>Halomonas songnenensis sp. nov., a moderately halophilic bacterium isolated from saline and alkaline soils.</title>
        <authorList>
            <person name="Jiang J."/>
            <person name="Pan Y."/>
        </authorList>
    </citation>
    <scope>NUCLEOTIDE SEQUENCE [LARGE SCALE GENOMIC DNA]</scope>
    <source>
        <strain evidence="1 2">TBZ9</strain>
    </source>
</reference>
<keyword evidence="2" id="KW-1185">Reference proteome</keyword>
<dbReference type="Proteomes" id="UP000588806">
    <property type="component" value="Unassembled WGS sequence"/>
</dbReference>
<evidence type="ECO:0000313" key="2">
    <source>
        <dbReference type="Proteomes" id="UP000588806"/>
    </source>
</evidence>
<protein>
    <recommendedName>
        <fullName evidence="3">G domain-containing protein</fullName>
    </recommendedName>
</protein>
<accession>A0A7Y3TV20</accession>
<reference evidence="1 2" key="1">
    <citation type="submission" date="2020-05" db="EMBL/GenBank/DDBJ databases">
        <authorList>
            <person name="Ruan W."/>
            <person name="Jeon C.O."/>
            <person name="Chun B.H."/>
        </authorList>
    </citation>
    <scope>NUCLEOTIDE SEQUENCE [LARGE SCALE GENOMIC DNA]</scope>
    <source>
        <strain evidence="1 2">TBZ9</strain>
    </source>
</reference>
<dbReference type="EMBL" id="JABFHI010000001">
    <property type="protein sequence ID" value="NOG30575.1"/>
    <property type="molecule type" value="Genomic_DNA"/>
</dbReference>
<comment type="caution">
    <text evidence="1">The sequence shown here is derived from an EMBL/GenBank/DDBJ whole genome shotgun (WGS) entry which is preliminary data.</text>
</comment>
<name>A0A7Y3TV20_9GAMM</name>
<evidence type="ECO:0000313" key="1">
    <source>
        <dbReference type="EMBL" id="NOG30575.1"/>
    </source>
</evidence>
<sequence length="153" mass="17204">MKNLNSYLVNAVENFAQSFEKVSAGEEELMNIRDEFARRVMRISPVQDNVRQSNPLMESCKAVESQMRTVIENSVKDWDASQTTRELSDCFADKAILLVFGKVNAGKSSLCNYVASLFHSSDVQFFYLEGGQVEKSDEPFQEGVTETTARIQG</sequence>
<dbReference type="AlphaFoldDB" id="A0A7Y3TV20"/>
<gene>
    <name evidence="1" type="ORF">HLB35_00165</name>
</gene>